<accession>A0A2T0BMT5</accession>
<evidence type="ECO:0000259" key="1">
    <source>
        <dbReference type="Pfam" id="PF00586"/>
    </source>
</evidence>
<dbReference type="AlphaFoldDB" id="A0A2T0BMT5"/>
<dbReference type="RefSeq" id="WP_106009432.1">
    <property type="nucleotide sequence ID" value="NZ_JALCPJ010000002.1"/>
</dbReference>
<organism evidence="2 3">
    <name type="scientific">Clostridium luticellarii</name>
    <dbReference type="NCBI Taxonomy" id="1691940"/>
    <lineage>
        <taxon>Bacteria</taxon>
        <taxon>Bacillati</taxon>
        <taxon>Bacillota</taxon>
        <taxon>Clostridia</taxon>
        <taxon>Eubacteriales</taxon>
        <taxon>Clostridiaceae</taxon>
        <taxon>Clostridium</taxon>
    </lineage>
</organism>
<gene>
    <name evidence="2" type="ORF">CLLU_18330</name>
</gene>
<reference evidence="2 3" key="1">
    <citation type="submission" date="2018-03" db="EMBL/GenBank/DDBJ databases">
        <title>Genome sequence of Clostridium luticellarii DSM 29923.</title>
        <authorList>
            <person name="Poehlein A."/>
            <person name="Daniel R."/>
        </authorList>
    </citation>
    <scope>NUCLEOTIDE SEQUENCE [LARGE SCALE GENOMIC DNA]</scope>
    <source>
        <strain evidence="2 3">DSM 29923</strain>
    </source>
</reference>
<name>A0A2T0BMT5_9CLOT</name>
<evidence type="ECO:0000313" key="3">
    <source>
        <dbReference type="Proteomes" id="UP000237798"/>
    </source>
</evidence>
<dbReference type="Gene3D" id="3.30.1330.10">
    <property type="entry name" value="PurM-like, N-terminal domain"/>
    <property type="match status" value="1"/>
</dbReference>
<dbReference type="EMBL" id="PVXP01000022">
    <property type="protein sequence ID" value="PRR85189.1"/>
    <property type="molecule type" value="Genomic_DNA"/>
</dbReference>
<feature type="domain" description="PurM-like N-terminal" evidence="1">
    <location>
        <begin position="10"/>
        <end position="122"/>
    </location>
</feature>
<sequence length="247" mass="26583">MEIEKIRDLSLIKLDETRTMIIACDSCGGVGSKKGDVLKIPPFYVGRFTARVVLLEVICSGAEVVTITNTVCNEMDNTGIEIIRGIKEELKEAGIRDVILTGSTEENFTTVSTGLGITAAGIAVTENLKVNNVKGEAVIISAGLPKVGAEINLEWDEEIVHYRTIYELLHNDLVYEIVPVGSKGMAYEANQLAVNNNLKCHIKGSCGVDVQRSGGPETSVIAAVDSKAVENILKAVPKTHVIGYLKK</sequence>
<dbReference type="InterPro" id="IPR036921">
    <property type="entry name" value="PurM-like_N_sf"/>
</dbReference>
<dbReference type="OrthoDB" id="9805740at2"/>
<dbReference type="InterPro" id="IPR016188">
    <property type="entry name" value="PurM-like_N"/>
</dbReference>
<dbReference type="Pfam" id="PF00586">
    <property type="entry name" value="AIRS"/>
    <property type="match status" value="1"/>
</dbReference>
<protein>
    <recommendedName>
        <fullName evidence="1">PurM-like N-terminal domain-containing protein</fullName>
    </recommendedName>
</protein>
<evidence type="ECO:0000313" key="2">
    <source>
        <dbReference type="EMBL" id="PRR85189.1"/>
    </source>
</evidence>
<dbReference type="Proteomes" id="UP000237798">
    <property type="component" value="Unassembled WGS sequence"/>
</dbReference>
<proteinExistence type="predicted"/>
<comment type="caution">
    <text evidence="2">The sequence shown here is derived from an EMBL/GenBank/DDBJ whole genome shotgun (WGS) entry which is preliminary data.</text>
</comment>
<keyword evidence="3" id="KW-1185">Reference proteome</keyword>